<evidence type="ECO:0000256" key="9">
    <source>
        <dbReference type="SAM" id="SignalP"/>
    </source>
</evidence>
<dbReference type="Proteomes" id="UP000253740">
    <property type="component" value="Unassembled WGS sequence"/>
</dbReference>
<dbReference type="RefSeq" id="WP_062537709.1">
    <property type="nucleotide sequence ID" value="NZ_DF970243.1"/>
</dbReference>
<dbReference type="GO" id="GO:0030234">
    <property type="term" value="F:enzyme regulator activity"/>
    <property type="evidence" value="ECO:0007669"/>
    <property type="project" value="TreeGrafter"/>
</dbReference>
<keyword evidence="1 9" id="KW-0732">Signal</keyword>
<dbReference type="InterPro" id="IPR007443">
    <property type="entry name" value="LpoA"/>
</dbReference>
<organism evidence="10">
    <name type="scientific">Mizugakiibacter sediminis</name>
    <dbReference type="NCBI Taxonomy" id="1475481"/>
    <lineage>
        <taxon>Bacteria</taxon>
        <taxon>Pseudomonadati</taxon>
        <taxon>Pseudomonadota</taxon>
        <taxon>Gammaproteobacteria</taxon>
        <taxon>Lysobacterales</taxon>
        <taxon>Rhodanobacteraceae</taxon>
        <taxon>Mizugakiibacter</taxon>
    </lineage>
</organism>
<keyword evidence="7 10" id="KW-0449">Lipoprotein</keyword>
<dbReference type="InterPro" id="IPR011990">
    <property type="entry name" value="TPR-like_helical_dom_sf"/>
</dbReference>
<evidence type="ECO:0000256" key="6">
    <source>
        <dbReference type="ARBA" id="ARBA00023237"/>
    </source>
</evidence>
<dbReference type="Gene3D" id="1.25.40.10">
    <property type="entry name" value="Tetratricopeptide repeat domain"/>
    <property type="match status" value="1"/>
</dbReference>
<evidence type="ECO:0000256" key="3">
    <source>
        <dbReference type="ARBA" id="ARBA00022984"/>
    </source>
</evidence>
<protein>
    <submittedName>
        <fullName evidence="10">Putative lipoprotein</fullName>
    </submittedName>
</protein>
<keyword evidence="11" id="KW-1185">Reference proteome</keyword>
<feature type="compositionally biased region" description="Low complexity" evidence="8">
    <location>
        <begin position="587"/>
        <end position="603"/>
    </location>
</feature>
<evidence type="ECO:0000256" key="7">
    <source>
        <dbReference type="ARBA" id="ARBA00023288"/>
    </source>
</evidence>
<keyword evidence="3" id="KW-0573">Peptidoglycan synthesis</keyword>
<dbReference type="CDD" id="cd06339">
    <property type="entry name" value="PBP1_YraM_LppC_lipoprotein-like"/>
    <property type="match status" value="1"/>
</dbReference>
<dbReference type="InterPro" id="IPR028082">
    <property type="entry name" value="Peripla_BP_I"/>
</dbReference>
<evidence type="ECO:0000256" key="5">
    <source>
        <dbReference type="ARBA" id="ARBA00023139"/>
    </source>
</evidence>
<accession>A0A0K8QQJ8</accession>
<feature type="region of interest" description="Disordered" evidence="8">
    <location>
        <begin position="583"/>
        <end position="603"/>
    </location>
</feature>
<dbReference type="Pfam" id="PF04348">
    <property type="entry name" value="LppC"/>
    <property type="match status" value="1"/>
</dbReference>
<dbReference type="SUPFAM" id="SSF53822">
    <property type="entry name" value="Periplasmic binding protein-like I"/>
    <property type="match status" value="1"/>
</dbReference>
<gene>
    <name evidence="10" type="ORF">MBSD_n2474</name>
</gene>
<feature type="signal peptide" evidence="9">
    <location>
        <begin position="1"/>
        <end position="25"/>
    </location>
</feature>
<evidence type="ECO:0000256" key="2">
    <source>
        <dbReference type="ARBA" id="ARBA00022960"/>
    </source>
</evidence>
<dbReference type="GO" id="GO:0031241">
    <property type="term" value="C:periplasmic side of cell outer membrane"/>
    <property type="evidence" value="ECO:0007669"/>
    <property type="project" value="TreeGrafter"/>
</dbReference>
<evidence type="ECO:0000313" key="10">
    <source>
        <dbReference type="EMBL" id="GAP67158.1"/>
    </source>
</evidence>
<evidence type="ECO:0000256" key="4">
    <source>
        <dbReference type="ARBA" id="ARBA00023136"/>
    </source>
</evidence>
<evidence type="ECO:0000313" key="11">
    <source>
        <dbReference type="Proteomes" id="UP000253740"/>
    </source>
</evidence>
<evidence type="ECO:0000256" key="8">
    <source>
        <dbReference type="SAM" id="MobiDB-lite"/>
    </source>
</evidence>
<proteinExistence type="predicted"/>
<name>A0A0K8QQJ8_9GAMM</name>
<dbReference type="PANTHER" id="PTHR38038">
    <property type="entry name" value="PENICILLIN-BINDING PROTEIN ACTIVATOR LPOA"/>
    <property type="match status" value="1"/>
</dbReference>
<keyword evidence="4" id="KW-0472">Membrane</keyword>
<feature type="chain" id="PRO_5005515022" evidence="9">
    <location>
        <begin position="26"/>
        <end position="603"/>
    </location>
</feature>
<dbReference type="EMBL" id="DF970243">
    <property type="protein sequence ID" value="GAP67158.1"/>
    <property type="molecule type" value="Genomic_DNA"/>
</dbReference>
<reference evidence="10" key="1">
    <citation type="submission" date="2015-08" db="EMBL/GenBank/DDBJ databases">
        <title>Complete DNA Sequence of Pseudomonas syringae pv. actinidiae, the Causal Agent of Kiwifruit Canker Disease.</title>
        <authorList>
            <person name="Rikkerink E.H.A."/>
            <person name="Fineran P.C."/>
        </authorList>
    </citation>
    <scope>NUCLEOTIDE SEQUENCE</scope>
    <source>
        <strain evidence="10">SkMP5</strain>
    </source>
</reference>
<dbReference type="STRING" id="1475481.GCA_000953855_02523"/>
<dbReference type="AlphaFoldDB" id="A0A0K8QQJ8"/>
<dbReference type="PANTHER" id="PTHR38038:SF1">
    <property type="entry name" value="PENICILLIN-BINDING PROTEIN ACTIVATOR LPOA"/>
    <property type="match status" value="1"/>
</dbReference>
<sequence length="603" mass="63075">MDTRIIRSFAAGVVAALCFAGCATLGTPTPQLQAQAERAEAQYRQGEFDQAAQTFLALAAQSYAGRDHYRLRAAEAYGEEGALDRAAQALAEIKRRRLEGDEVARYDLLQAQVALGRNQAAQALALLDAAAPTLPQSLHPRAQELRARAQAEAGDPWGAAATRAAMDAGLSGLDRSGNERQIVALLGKLPAAELQRRHDTLPANDPLRVWVEQTLVRQGVAVAIAPPPLEHPVGTVLPGEGAAAGAREGYRALRAVALLLPASGQLGAAASAVRDGFFAAYFDAARSGLPRPALKVYDSGGDPAQAVAAYQQAAADGAELVIGPLSREAVAAVFQQAKLPVPVLALNHPDGASLPPPGSAEFGLLPENESAQAAEHIAERGLKNAVVFAAADDWAQRAARAFKAQFQSSGGRVVGEATLQSETVNYAAQIAALPLAQADGVFLALRPQQARLLLPQLKLAKLTQPVFATSHVYSGEDAPNLDRDLDGVEFCDAPWLFDAQPGLPKRDDIAAQLPLTRGAGARLFAFGMDAYALAPYLDWLRTHGGSYLPGATGQLSEDSFGRVRRTLTWARFADGIAQPLSGGLDVGAPSAAPTPTAGGPASP</sequence>
<evidence type="ECO:0000256" key="1">
    <source>
        <dbReference type="ARBA" id="ARBA00022729"/>
    </source>
</evidence>
<keyword evidence="6" id="KW-0998">Cell outer membrane</keyword>
<dbReference type="Gene3D" id="3.40.50.2300">
    <property type="match status" value="2"/>
</dbReference>
<keyword evidence="2" id="KW-0133">Cell shape</keyword>
<keyword evidence="5" id="KW-0564">Palmitate</keyword>
<dbReference type="GO" id="GO:0008360">
    <property type="term" value="P:regulation of cell shape"/>
    <property type="evidence" value="ECO:0007669"/>
    <property type="project" value="UniProtKB-KW"/>
</dbReference>
<dbReference type="GO" id="GO:0009252">
    <property type="term" value="P:peptidoglycan biosynthetic process"/>
    <property type="evidence" value="ECO:0007669"/>
    <property type="project" value="UniProtKB-KW"/>
</dbReference>